<protein>
    <submittedName>
        <fullName evidence="3">Uncharacterized protein</fullName>
    </submittedName>
</protein>
<keyword evidence="1" id="KW-0472">Membrane</keyword>
<comment type="caution">
    <text evidence="3">The sequence shown here is derived from an EMBL/GenBank/DDBJ whole genome shotgun (WGS) entry which is preliminary data.</text>
</comment>
<reference evidence="3 4" key="1">
    <citation type="submission" date="2024-05" db="EMBL/GenBank/DDBJ databases">
        <authorList>
            <person name="Wallberg A."/>
        </authorList>
    </citation>
    <scope>NUCLEOTIDE SEQUENCE [LARGE SCALE GENOMIC DNA]</scope>
</reference>
<proteinExistence type="predicted"/>
<feature type="transmembrane region" description="Helical" evidence="1">
    <location>
        <begin position="191"/>
        <end position="214"/>
    </location>
</feature>
<feature type="non-terminal residue" evidence="3">
    <location>
        <position position="461"/>
    </location>
</feature>
<evidence type="ECO:0000256" key="1">
    <source>
        <dbReference type="SAM" id="Phobius"/>
    </source>
</evidence>
<keyword evidence="2" id="KW-0732">Signal</keyword>
<sequence length="461" mass="51336">MAATILLLLACTTSLPILVDAQLSLLSSRGRPFSLSLRKGDPSPQRAMESDIAAIFRAAAYGTSTPKPTTTASSHAMISTEVTSSAPVTTRIETSSSTVPSSTVTDTDVIVSSGVNIKDFQHEEDVIEMKSFISMEENYRRHHNQDRFKNRLLPTVVTTETYEFDTRNFNNKQLQNLNSTNSSEFSSWGRVYIAVGLLSTILMVTFILTVNIVYRRYRSKDNSSVNTVCGKSNIFSSYSLKPEFQGISPNALDKQYISVDINADNHRRIYNNYGQTKSTFSNNKVPRHGFINGTDSSMLVHDGGFVRFKSESDSQNLQNEQIRKPTLNLYQSVAPTPANTYSYCESGQTSYYCVPMTQDGLVRISTAKSSSSLNPRYCQINNIPTSVKRDANQQMAANTHYEPSMHSDIYSHPNEINNTTEEQFKYGFIHRLGRTTANTCGYGYAPLEGVDTSFSSDTDTQ</sequence>
<accession>A0AAV2QVU3</accession>
<keyword evidence="1" id="KW-1133">Transmembrane helix</keyword>
<dbReference type="AlphaFoldDB" id="A0AAV2QVU3"/>
<organism evidence="3 4">
    <name type="scientific">Meganyctiphanes norvegica</name>
    <name type="common">Northern krill</name>
    <name type="synonym">Thysanopoda norvegica</name>
    <dbReference type="NCBI Taxonomy" id="48144"/>
    <lineage>
        <taxon>Eukaryota</taxon>
        <taxon>Metazoa</taxon>
        <taxon>Ecdysozoa</taxon>
        <taxon>Arthropoda</taxon>
        <taxon>Crustacea</taxon>
        <taxon>Multicrustacea</taxon>
        <taxon>Malacostraca</taxon>
        <taxon>Eumalacostraca</taxon>
        <taxon>Eucarida</taxon>
        <taxon>Euphausiacea</taxon>
        <taxon>Euphausiidae</taxon>
        <taxon>Meganyctiphanes</taxon>
    </lineage>
</organism>
<keyword evidence="1" id="KW-0812">Transmembrane</keyword>
<gene>
    <name evidence="3" type="ORF">MNOR_LOCUS16943</name>
</gene>
<keyword evidence="4" id="KW-1185">Reference proteome</keyword>
<dbReference type="Proteomes" id="UP001497623">
    <property type="component" value="Unassembled WGS sequence"/>
</dbReference>
<evidence type="ECO:0000313" key="3">
    <source>
        <dbReference type="EMBL" id="CAL4101099.1"/>
    </source>
</evidence>
<evidence type="ECO:0000256" key="2">
    <source>
        <dbReference type="SAM" id="SignalP"/>
    </source>
</evidence>
<dbReference type="EMBL" id="CAXKWB010011377">
    <property type="protein sequence ID" value="CAL4101099.1"/>
    <property type="molecule type" value="Genomic_DNA"/>
</dbReference>
<name>A0AAV2QVU3_MEGNR</name>
<evidence type="ECO:0000313" key="4">
    <source>
        <dbReference type="Proteomes" id="UP001497623"/>
    </source>
</evidence>
<feature type="chain" id="PRO_5043886893" evidence="2">
    <location>
        <begin position="22"/>
        <end position="461"/>
    </location>
</feature>
<feature type="signal peptide" evidence="2">
    <location>
        <begin position="1"/>
        <end position="21"/>
    </location>
</feature>